<comment type="function">
    <text evidence="17">Core subunit of the mitochondrial membrane respiratory chain NADH dehydrogenase (Complex I) which catalyzes electron transfer from NADH through the respiratory chain, using ubiquinone as an electron acceptor. Essential for the catalytic activity and assembly of complex I.</text>
</comment>
<feature type="transmembrane region" description="Helical" evidence="17">
    <location>
        <begin position="213"/>
        <end position="234"/>
    </location>
</feature>
<feature type="transmembrane region" description="Helical" evidence="17">
    <location>
        <begin position="21"/>
        <end position="46"/>
    </location>
</feature>
<evidence type="ECO:0000256" key="7">
    <source>
        <dbReference type="ARBA" id="ARBA00022660"/>
    </source>
</evidence>
<evidence type="ECO:0000256" key="1">
    <source>
        <dbReference type="ARBA" id="ARBA00003257"/>
    </source>
</evidence>
<dbReference type="GO" id="GO:0008137">
    <property type="term" value="F:NADH dehydrogenase (ubiquinone) activity"/>
    <property type="evidence" value="ECO:0007669"/>
    <property type="project" value="UniProtKB-UniRule"/>
</dbReference>
<dbReference type="EC" id="7.1.1.2" evidence="4 17"/>
<organism evidence="20">
    <name type="scientific">Encarsia formosa</name>
    <name type="common">Whitefly parasite</name>
    <dbReference type="NCBI Taxonomy" id="32400"/>
    <lineage>
        <taxon>Eukaryota</taxon>
        <taxon>Metazoa</taxon>
        <taxon>Ecdysozoa</taxon>
        <taxon>Arthropoda</taxon>
        <taxon>Hexapoda</taxon>
        <taxon>Insecta</taxon>
        <taxon>Pterygota</taxon>
        <taxon>Neoptera</taxon>
        <taxon>Endopterygota</taxon>
        <taxon>Hymenoptera</taxon>
        <taxon>Apocrita</taxon>
        <taxon>Proctotrupomorpha</taxon>
        <taxon>Chalcidoidea</taxon>
        <taxon>Aphelinidae</taxon>
        <taxon>Coccophaginae</taxon>
        <taxon>Encarsia</taxon>
    </lineage>
</organism>
<feature type="domain" description="NADH:quinone oxidoreductase/Mrp antiporter transmembrane" evidence="18">
    <location>
        <begin position="105"/>
        <end position="389"/>
    </location>
</feature>
<feature type="transmembrane region" description="Helical" evidence="17">
    <location>
        <begin position="141"/>
        <end position="163"/>
    </location>
</feature>
<proteinExistence type="inferred from homology"/>
<feature type="transmembrane region" description="Helical" evidence="17">
    <location>
        <begin position="58"/>
        <end position="77"/>
    </location>
</feature>
<dbReference type="GO" id="GO:0003954">
    <property type="term" value="F:NADH dehydrogenase activity"/>
    <property type="evidence" value="ECO:0007669"/>
    <property type="project" value="TreeGrafter"/>
</dbReference>
<dbReference type="GO" id="GO:0015990">
    <property type="term" value="P:electron transport coupled proton transport"/>
    <property type="evidence" value="ECO:0007669"/>
    <property type="project" value="TreeGrafter"/>
</dbReference>
<evidence type="ECO:0000256" key="15">
    <source>
        <dbReference type="ARBA" id="ARBA00023136"/>
    </source>
</evidence>
<feature type="domain" description="NADH:ubiquinone oxidoreductase chain 4 N-terminal" evidence="19">
    <location>
        <begin position="1"/>
        <end position="99"/>
    </location>
</feature>
<keyword evidence="12 17" id="KW-0520">NAD</keyword>
<evidence type="ECO:0000256" key="10">
    <source>
        <dbReference type="ARBA" id="ARBA00022982"/>
    </source>
</evidence>
<keyword evidence="7 17" id="KW-0679">Respiratory chain</keyword>
<comment type="similarity">
    <text evidence="3 17">Belongs to the complex I subunit 4 family.</text>
</comment>
<evidence type="ECO:0000313" key="20">
    <source>
        <dbReference type="EMBL" id="AYE84580.1"/>
    </source>
</evidence>
<evidence type="ECO:0000256" key="14">
    <source>
        <dbReference type="ARBA" id="ARBA00023128"/>
    </source>
</evidence>
<evidence type="ECO:0000256" key="9">
    <source>
        <dbReference type="ARBA" id="ARBA00022967"/>
    </source>
</evidence>
<dbReference type="Pfam" id="PF01059">
    <property type="entry name" value="Oxidored_q5_N"/>
    <property type="match status" value="1"/>
</dbReference>
<evidence type="ECO:0000256" key="6">
    <source>
        <dbReference type="ARBA" id="ARBA00022448"/>
    </source>
</evidence>
<dbReference type="InterPro" id="IPR001750">
    <property type="entry name" value="ND/Mrp_TM"/>
</dbReference>
<feature type="transmembrane region" description="Helical" evidence="17">
    <location>
        <begin position="378"/>
        <end position="401"/>
    </location>
</feature>
<dbReference type="GO" id="GO:0042773">
    <property type="term" value="P:ATP synthesis coupled electron transport"/>
    <property type="evidence" value="ECO:0007669"/>
    <property type="project" value="InterPro"/>
</dbReference>
<keyword evidence="8 17" id="KW-0812">Transmembrane</keyword>
<keyword evidence="13 17" id="KW-0830">Ubiquinone</keyword>
<comment type="subcellular location">
    <subcellularLocation>
        <location evidence="2 17">Mitochondrion membrane</location>
        <topology evidence="2 17">Multi-pass membrane protein</topology>
    </subcellularLocation>
</comment>
<keyword evidence="10 17" id="KW-0249">Electron transport</keyword>
<evidence type="ECO:0000256" key="17">
    <source>
        <dbReference type="RuleBase" id="RU003297"/>
    </source>
</evidence>
<feature type="transmembrane region" description="Helical" evidence="17">
    <location>
        <begin position="84"/>
        <end position="101"/>
    </location>
</feature>
<geneLocation type="mitochondrion" evidence="20"/>
<evidence type="ECO:0000256" key="13">
    <source>
        <dbReference type="ARBA" id="ARBA00023075"/>
    </source>
</evidence>
<evidence type="ECO:0000256" key="4">
    <source>
        <dbReference type="ARBA" id="ARBA00012944"/>
    </source>
</evidence>
<evidence type="ECO:0000256" key="11">
    <source>
        <dbReference type="ARBA" id="ARBA00022989"/>
    </source>
</evidence>
<feature type="transmembrane region" description="Helical" evidence="17">
    <location>
        <begin position="306"/>
        <end position="324"/>
    </location>
</feature>
<keyword evidence="15 17" id="KW-0472">Membrane</keyword>
<evidence type="ECO:0000259" key="19">
    <source>
        <dbReference type="Pfam" id="PF01059"/>
    </source>
</evidence>
<dbReference type="PANTHER" id="PTHR43507:SF20">
    <property type="entry name" value="NADH-UBIQUINONE OXIDOREDUCTASE CHAIN 4"/>
    <property type="match status" value="1"/>
</dbReference>
<gene>
    <name evidence="20" type="primary">ND4</name>
</gene>
<feature type="transmembrane region" description="Helical" evidence="17">
    <location>
        <begin position="276"/>
        <end position="300"/>
    </location>
</feature>
<evidence type="ECO:0000256" key="2">
    <source>
        <dbReference type="ARBA" id="ARBA00004225"/>
    </source>
</evidence>
<evidence type="ECO:0000256" key="3">
    <source>
        <dbReference type="ARBA" id="ARBA00009025"/>
    </source>
</evidence>
<dbReference type="PRINTS" id="PR01437">
    <property type="entry name" value="NUOXDRDTASE4"/>
</dbReference>
<feature type="transmembrane region" description="Helical" evidence="17">
    <location>
        <begin position="246"/>
        <end position="264"/>
    </location>
</feature>
<protein>
    <recommendedName>
        <fullName evidence="5 17">NADH-ubiquinone oxidoreductase chain 4</fullName>
        <ecNumber evidence="4 17">7.1.1.2</ecNumber>
    </recommendedName>
</protein>
<comment type="function">
    <text evidence="1">Core subunit of the mitochondrial membrane respiratory chain NADH dehydrogenase (Complex I) that is believed to belong to the minimal assembly required for catalysis. Complex I functions in the transfer of electrons from NADH to the respiratory chain. The immediate electron acceptor for the enzyme is believed to be ubiquinone.</text>
</comment>
<feature type="transmembrane region" description="Helical" evidence="17">
    <location>
        <begin position="336"/>
        <end position="358"/>
    </location>
</feature>
<keyword evidence="11 17" id="KW-1133">Transmembrane helix</keyword>
<dbReference type="PANTHER" id="PTHR43507">
    <property type="entry name" value="NADH-UBIQUINONE OXIDOREDUCTASE CHAIN 4"/>
    <property type="match status" value="1"/>
</dbReference>
<dbReference type="EMBL" id="MG813797">
    <property type="protein sequence ID" value="AYE84580.1"/>
    <property type="molecule type" value="Genomic_DNA"/>
</dbReference>
<dbReference type="AlphaFoldDB" id="A0A386T9L1"/>
<feature type="transmembrane region" description="Helical" evidence="17">
    <location>
        <begin position="183"/>
        <end position="206"/>
    </location>
</feature>
<evidence type="ECO:0000256" key="12">
    <source>
        <dbReference type="ARBA" id="ARBA00023027"/>
    </source>
</evidence>
<feature type="transmembrane region" description="Helical" evidence="17">
    <location>
        <begin position="107"/>
        <end position="129"/>
    </location>
</feature>
<dbReference type="Pfam" id="PF00361">
    <property type="entry name" value="Proton_antipo_M"/>
    <property type="match status" value="1"/>
</dbReference>
<evidence type="ECO:0000259" key="18">
    <source>
        <dbReference type="Pfam" id="PF00361"/>
    </source>
</evidence>
<keyword evidence="6 17" id="KW-0813">Transport</keyword>
<name>A0A386T9L1_ENCFO</name>
<feature type="transmembrane region" description="Helical" evidence="17">
    <location>
        <begin position="421"/>
        <end position="439"/>
    </location>
</feature>
<dbReference type="GO" id="GO:0031966">
    <property type="term" value="C:mitochondrial membrane"/>
    <property type="evidence" value="ECO:0007669"/>
    <property type="project" value="UniProtKB-SubCell"/>
</dbReference>
<comment type="catalytic activity">
    <reaction evidence="16 17">
        <text>a ubiquinone + NADH + 5 H(+)(in) = a ubiquinol + NAD(+) + 4 H(+)(out)</text>
        <dbReference type="Rhea" id="RHEA:29091"/>
        <dbReference type="Rhea" id="RHEA-COMP:9565"/>
        <dbReference type="Rhea" id="RHEA-COMP:9566"/>
        <dbReference type="ChEBI" id="CHEBI:15378"/>
        <dbReference type="ChEBI" id="CHEBI:16389"/>
        <dbReference type="ChEBI" id="CHEBI:17976"/>
        <dbReference type="ChEBI" id="CHEBI:57540"/>
        <dbReference type="ChEBI" id="CHEBI:57945"/>
        <dbReference type="EC" id="7.1.1.2"/>
    </reaction>
</comment>
<reference evidence="20" key="1">
    <citation type="journal article" date="2018" name="Int. J. Biol. Macromol.">
        <title>The first two mitochondrial genomes of the family Aphelinidae with novel gene orders and phylogenetic implications.</title>
        <authorList>
            <person name="Zhu J.C."/>
            <person name="Tang P."/>
            <person name="Zheng B.Y."/>
            <person name="Wu Q."/>
            <person name="Wei S.J."/>
            <person name="Chen X.X."/>
        </authorList>
    </citation>
    <scope>NUCLEOTIDE SEQUENCE</scope>
</reference>
<keyword evidence="14 17" id="KW-0496">Mitochondrion</keyword>
<evidence type="ECO:0000256" key="8">
    <source>
        <dbReference type="ARBA" id="ARBA00022692"/>
    </source>
</evidence>
<keyword evidence="9" id="KW-1278">Translocase</keyword>
<dbReference type="InterPro" id="IPR003918">
    <property type="entry name" value="NADH_UbQ_OxRdtase"/>
</dbReference>
<sequence length="445" mass="53063">MMKIFFFIFMLIFNIMSFNKKLLMSFLSNLLMVFTIIFILNFNYLNWFGLYSFLMMDLYSYILIILSIWIISLMFMINLNFNKLMYSFLLIMLLFVLMLSFSVSNYFLFYLFFEISLIPTFLLIMGWGYQPERINASMYMLMYTLFASLPLLIILFYLMNLNFSLNYLFLMNLNMFENYLMNWFFYFIMMFAFMVKLPMFMFHVWLPKAHVEAPVTGSMILAGVMLKLGGYGMIRSMMMMINLSKNFNYLFMIISLIGIIYISIISFRQFDLKMLVAYSSVVHMGMMMLGIFSMMIWGFFGGLLMMISHGLCSSGLFVLVNFLYERSKSRMMLLNKGMISFLPVLMLWWFLFCMFNMAAPPSLNLLSELMILLNLMNWSFNIILFLMLGMYLSAIYSLYLFSYVFHGKYSSNLMKIFPMNLNNYMILIIHFYPLNFFILKINFMI</sequence>
<evidence type="ECO:0000256" key="5">
    <source>
        <dbReference type="ARBA" id="ARBA00021006"/>
    </source>
</evidence>
<dbReference type="InterPro" id="IPR000260">
    <property type="entry name" value="NADH4_N"/>
</dbReference>
<evidence type="ECO:0000256" key="16">
    <source>
        <dbReference type="ARBA" id="ARBA00049551"/>
    </source>
</evidence>
<accession>A0A386T9L1</accession>
<reference evidence="20" key="2">
    <citation type="submission" date="2018-01" db="EMBL/GenBank/DDBJ databases">
        <authorList>
            <person name="Gaut B.S."/>
            <person name="Morton B.R."/>
            <person name="Clegg M.T."/>
            <person name="Duvall M.R."/>
        </authorList>
    </citation>
    <scope>NUCLEOTIDE SEQUENCE</scope>
</reference>
<dbReference type="GO" id="GO:0048039">
    <property type="term" value="F:ubiquinone binding"/>
    <property type="evidence" value="ECO:0007669"/>
    <property type="project" value="TreeGrafter"/>
</dbReference>